<dbReference type="InterPro" id="IPR000073">
    <property type="entry name" value="AB_hydrolase_1"/>
</dbReference>
<gene>
    <name evidence="2" type="ORF">N1028_12010</name>
</gene>
<evidence type="ECO:0000313" key="3">
    <source>
        <dbReference type="Proteomes" id="UP001165587"/>
    </source>
</evidence>
<proteinExistence type="predicted"/>
<evidence type="ECO:0000313" key="2">
    <source>
        <dbReference type="EMBL" id="MCS5726616.1"/>
    </source>
</evidence>
<dbReference type="SUPFAM" id="SSF53474">
    <property type="entry name" value="alpha/beta-Hydrolases"/>
    <property type="match status" value="1"/>
</dbReference>
<name>A0AA41XEC4_9MICO</name>
<evidence type="ECO:0000259" key="1">
    <source>
        <dbReference type="Pfam" id="PF00561"/>
    </source>
</evidence>
<dbReference type="Gene3D" id="3.40.50.1820">
    <property type="entry name" value="alpha/beta hydrolase"/>
    <property type="match status" value="1"/>
</dbReference>
<feature type="domain" description="AB hydrolase-1" evidence="1">
    <location>
        <begin position="62"/>
        <end position="225"/>
    </location>
</feature>
<dbReference type="InterPro" id="IPR029058">
    <property type="entry name" value="AB_hydrolase_fold"/>
</dbReference>
<dbReference type="AlphaFoldDB" id="A0AA41XEC4"/>
<dbReference type="GO" id="GO:0016787">
    <property type="term" value="F:hydrolase activity"/>
    <property type="evidence" value="ECO:0007669"/>
    <property type="project" value="UniProtKB-KW"/>
</dbReference>
<dbReference type="PANTHER" id="PTHR43194">
    <property type="entry name" value="HYDROLASE ALPHA/BETA FOLD FAMILY"/>
    <property type="match status" value="1"/>
</dbReference>
<dbReference type="RefSeq" id="WP_259529218.1">
    <property type="nucleotide sequence ID" value="NZ_JANLCK010000006.1"/>
</dbReference>
<dbReference type="PANTHER" id="PTHR43194:SF4">
    <property type="entry name" value="AB HYDROLASE-1 DOMAIN-CONTAINING PROTEIN"/>
    <property type="match status" value="1"/>
</dbReference>
<dbReference type="InterPro" id="IPR050228">
    <property type="entry name" value="Carboxylesterase_BioH"/>
</dbReference>
<reference evidence="2" key="1">
    <citation type="submission" date="2022-08" db="EMBL/GenBank/DDBJ databases">
        <authorList>
            <person name="Deng Y."/>
            <person name="Han X.-F."/>
            <person name="Zhang Y.-Q."/>
        </authorList>
    </citation>
    <scope>NUCLEOTIDE SEQUENCE</scope>
    <source>
        <strain evidence="2">CPCC 203407</strain>
    </source>
</reference>
<accession>A0AA41XEC4</accession>
<sequence length="339" mass="35024">MERSIDLAASAAPHERAGVSAVTVRSGQFWIPGDVTQVGVTVQSGPMYVYWEAPEVVTRPHPVIFVHGGGSQGTDWLGTVDGRPGWARRFVEAGFAVYVVDRPGHGRSAFHPDVIGAMGPQFGYEPAMGLFIDSATDEPHSAWPWGSAPGDPEMDQMLAAVGPLPADLGLSEELDSARLAKLLDLTGPAVLVTHSAGGPSGWLAAALRPGLVAAIAAIEPMGPAFAEFPGLGTLTWGLTAAPLAYDAGYGTPAEVEAAPADARTVAALAGLPIAVFTGGSSPFSHVAPAVVEFLGHAGAAAEWVHLPDLGIHGNGHGLMYELNSDDTVRPVVDWIAALD</sequence>
<dbReference type="Proteomes" id="UP001165587">
    <property type="component" value="Unassembled WGS sequence"/>
</dbReference>
<comment type="caution">
    <text evidence="2">The sequence shown here is derived from an EMBL/GenBank/DDBJ whole genome shotgun (WGS) entry which is preliminary data.</text>
</comment>
<keyword evidence="3" id="KW-1185">Reference proteome</keyword>
<keyword evidence="2" id="KW-0378">Hydrolase</keyword>
<protein>
    <submittedName>
        <fullName evidence="2">Alpha/beta fold hydrolase</fullName>
    </submittedName>
</protein>
<dbReference type="EMBL" id="JANLCK010000006">
    <property type="protein sequence ID" value="MCS5726616.1"/>
    <property type="molecule type" value="Genomic_DNA"/>
</dbReference>
<organism evidence="2 3">
    <name type="scientific">Herbiconiux oxytropis</name>
    <dbReference type="NCBI Taxonomy" id="2970915"/>
    <lineage>
        <taxon>Bacteria</taxon>
        <taxon>Bacillati</taxon>
        <taxon>Actinomycetota</taxon>
        <taxon>Actinomycetes</taxon>
        <taxon>Micrococcales</taxon>
        <taxon>Microbacteriaceae</taxon>
        <taxon>Herbiconiux</taxon>
    </lineage>
</organism>
<dbReference type="Pfam" id="PF00561">
    <property type="entry name" value="Abhydrolase_1"/>
    <property type="match status" value="1"/>
</dbReference>